<feature type="region of interest" description="Disordered" evidence="1">
    <location>
        <begin position="31"/>
        <end position="94"/>
    </location>
</feature>
<evidence type="ECO:0000256" key="1">
    <source>
        <dbReference type="SAM" id="MobiDB-lite"/>
    </source>
</evidence>
<name>A0A2W1BJ73_HELAM</name>
<dbReference type="AlphaFoldDB" id="A0A2W1BJ73"/>
<feature type="region of interest" description="Disordered" evidence="1">
    <location>
        <begin position="1"/>
        <end position="20"/>
    </location>
</feature>
<accession>A0A2W1BJ73</accession>
<dbReference type="OrthoDB" id="9996331at2759"/>
<evidence type="ECO:0000313" key="3">
    <source>
        <dbReference type="Proteomes" id="UP000249218"/>
    </source>
</evidence>
<feature type="compositionally biased region" description="Polar residues" evidence="1">
    <location>
        <begin position="56"/>
        <end position="67"/>
    </location>
</feature>
<keyword evidence="3" id="KW-1185">Reference proteome</keyword>
<sequence>EESSVYIGNVKSEPNPLQDFEPETLIVKKEPKAITNDSVPEKDCKKQERPNKQEIQDINGSKTNSSAVEACRDDIVRRDKQTTISQPAPHVHTQ</sequence>
<feature type="compositionally biased region" description="Polar residues" evidence="1">
    <location>
        <begin position="82"/>
        <end position="94"/>
    </location>
</feature>
<evidence type="ECO:0000313" key="2">
    <source>
        <dbReference type="EMBL" id="PZC73297.1"/>
    </source>
</evidence>
<organism evidence="2 3">
    <name type="scientific">Helicoverpa armigera</name>
    <name type="common">Cotton bollworm</name>
    <name type="synonym">Heliothis armigera</name>
    <dbReference type="NCBI Taxonomy" id="29058"/>
    <lineage>
        <taxon>Eukaryota</taxon>
        <taxon>Metazoa</taxon>
        <taxon>Ecdysozoa</taxon>
        <taxon>Arthropoda</taxon>
        <taxon>Hexapoda</taxon>
        <taxon>Insecta</taxon>
        <taxon>Pterygota</taxon>
        <taxon>Neoptera</taxon>
        <taxon>Endopterygota</taxon>
        <taxon>Lepidoptera</taxon>
        <taxon>Glossata</taxon>
        <taxon>Ditrysia</taxon>
        <taxon>Noctuoidea</taxon>
        <taxon>Noctuidae</taxon>
        <taxon>Heliothinae</taxon>
        <taxon>Helicoverpa</taxon>
    </lineage>
</organism>
<proteinExistence type="predicted"/>
<dbReference type="EMBL" id="KZ150113">
    <property type="protein sequence ID" value="PZC73297.1"/>
    <property type="molecule type" value="Genomic_DNA"/>
</dbReference>
<feature type="compositionally biased region" description="Basic and acidic residues" evidence="1">
    <location>
        <begin position="39"/>
        <end position="55"/>
    </location>
</feature>
<protein>
    <submittedName>
        <fullName evidence="2">Uncharacterized protein</fullName>
    </submittedName>
</protein>
<feature type="non-terminal residue" evidence="2">
    <location>
        <position position="1"/>
    </location>
</feature>
<dbReference type="Proteomes" id="UP000249218">
    <property type="component" value="Unassembled WGS sequence"/>
</dbReference>
<reference evidence="2 3" key="1">
    <citation type="journal article" date="2017" name="BMC Biol.">
        <title>Genomic innovations, transcriptional plasticity and gene loss underlying the evolution and divergence of two highly polyphagous and invasive Helicoverpa pest species.</title>
        <authorList>
            <person name="Pearce S.L."/>
            <person name="Clarke D.F."/>
            <person name="East P.D."/>
            <person name="Elfekih S."/>
            <person name="Gordon K.H."/>
            <person name="Jermiin L.S."/>
            <person name="McGaughran A."/>
            <person name="Oakeshott J.G."/>
            <person name="Papanikolaou A."/>
            <person name="Perera O.P."/>
            <person name="Rane R.V."/>
            <person name="Richards S."/>
            <person name="Tay W.T."/>
            <person name="Walsh T.K."/>
            <person name="Anderson A."/>
            <person name="Anderson C.J."/>
            <person name="Asgari S."/>
            <person name="Board P.G."/>
            <person name="Bretschneider A."/>
            <person name="Campbell P.M."/>
            <person name="Chertemps T."/>
            <person name="Christeller J.T."/>
            <person name="Coppin C.W."/>
            <person name="Downes S.J."/>
            <person name="Duan G."/>
            <person name="Farnsworth C.A."/>
            <person name="Good R.T."/>
            <person name="Han L.B."/>
            <person name="Han Y.C."/>
            <person name="Hatje K."/>
            <person name="Horne I."/>
            <person name="Huang Y.P."/>
            <person name="Hughes D.S."/>
            <person name="Jacquin-Joly E."/>
            <person name="James W."/>
            <person name="Jhangiani S."/>
            <person name="Kollmar M."/>
            <person name="Kuwar S.S."/>
            <person name="Li S."/>
            <person name="Liu N.Y."/>
            <person name="Maibeche M.T."/>
            <person name="Miller J.R."/>
            <person name="Montagne N."/>
            <person name="Perry T."/>
            <person name="Qu J."/>
            <person name="Song S.V."/>
            <person name="Sutton G.G."/>
            <person name="Vogel H."/>
            <person name="Walenz B.P."/>
            <person name="Xu W."/>
            <person name="Zhang H.J."/>
            <person name="Zou Z."/>
            <person name="Batterham P."/>
            <person name="Edwards O.R."/>
            <person name="Feyereisen R."/>
            <person name="Gibbs R.A."/>
            <person name="Heckel D.G."/>
            <person name="McGrath A."/>
            <person name="Robin C."/>
            <person name="Scherer S.E."/>
            <person name="Worley K.C."/>
            <person name="Wu Y.D."/>
        </authorList>
    </citation>
    <scope>NUCLEOTIDE SEQUENCE [LARGE SCALE GENOMIC DNA]</scope>
    <source>
        <strain evidence="2">Harm_GR_Male_#8</strain>
        <tissue evidence="2">Whole organism</tissue>
    </source>
</reference>
<gene>
    <name evidence="2" type="primary">HaOG209687</name>
    <name evidence="2" type="ORF">B5X24_HaOG209687</name>
</gene>
<feature type="compositionally biased region" description="Basic and acidic residues" evidence="1">
    <location>
        <begin position="70"/>
        <end position="81"/>
    </location>
</feature>